<dbReference type="PROSITE" id="PS50096">
    <property type="entry name" value="IQ"/>
    <property type="match status" value="1"/>
</dbReference>
<dbReference type="EMBL" id="WNYA01000002">
    <property type="protein sequence ID" value="KAG8588072.1"/>
    <property type="molecule type" value="Genomic_DNA"/>
</dbReference>
<comment type="caution">
    <text evidence="2">The sequence shown here is derived from an EMBL/GenBank/DDBJ whole genome shotgun (WGS) entry which is preliminary data.</text>
</comment>
<dbReference type="InterPro" id="IPR042506">
    <property type="entry name" value="IQCC"/>
</dbReference>
<gene>
    <name evidence="2" type="ORF">GDO81_005867</name>
</gene>
<dbReference type="Proteomes" id="UP000824782">
    <property type="component" value="Unassembled WGS sequence"/>
</dbReference>
<organism evidence="2 3">
    <name type="scientific">Engystomops pustulosus</name>
    <name type="common">Tungara frog</name>
    <name type="synonym">Physalaemus pustulosus</name>
    <dbReference type="NCBI Taxonomy" id="76066"/>
    <lineage>
        <taxon>Eukaryota</taxon>
        <taxon>Metazoa</taxon>
        <taxon>Chordata</taxon>
        <taxon>Craniata</taxon>
        <taxon>Vertebrata</taxon>
        <taxon>Euteleostomi</taxon>
        <taxon>Amphibia</taxon>
        <taxon>Batrachia</taxon>
        <taxon>Anura</taxon>
        <taxon>Neobatrachia</taxon>
        <taxon>Hyloidea</taxon>
        <taxon>Leptodactylidae</taxon>
        <taxon>Leiuperinae</taxon>
        <taxon>Engystomops</taxon>
    </lineage>
</organism>
<dbReference type="PANTHER" id="PTHR16049:SF8">
    <property type="entry name" value="IQ DOMAIN-CONTAINING PROTEIN C"/>
    <property type="match status" value="1"/>
</dbReference>
<feature type="compositionally biased region" description="Polar residues" evidence="1">
    <location>
        <begin position="98"/>
        <end position="111"/>
    </location>
</feature>
<sequence>MMEAGEVAARTLQAYIRGFLIRRKFHRVHEEYLQVVQEIEGRDVVLYPGKWLLSIPQLITRHETQESKSHIPEYNGYCHPKNSRTVGQCKELPHGETPSHTTSGGRQTPTSLQEMKRETNMHLAGNEAQQCYIAGNCLSESNGQTEKDNFVGTLCPEVDNFPDSVTLLKDRCPAETDCPVREISHTATDGQVREASHIGAGDPVQTASHTETGGPVQEASHYKTDDPIRADRFHKGKNGEDSIMETNRPGKEVLSSTSNPDTTPYLPHSANSLLELRREFSLWSEENVNIDLSLKTTSELRKHRNHLAMEILWVQQAICSRKNIFECLKGLCEYSMLSFIYLFSLSGTYHRGVPIVIKTVP</sequence>
<evidence type="ECO:0000313" key="2">
    <source>
        <dbReference type="EMBL" id="KAG8588072.1"/>
    </source>
</evidence>
<feature type="region of interest" description="Disordered" evidence="1">
    <location>
        <begin position="201"/>
        <end position="266"/>
    </location>
</feature>
<dbReference type="PANTHER" id="PTHR16049">
    <property type="entry name" value="IQ DOMAIN-CONTAINING PROTEIN C"/>
    <property type="match status" value="1"/>
</dbReference>
<keyword evidence="3" id="KW-1185">Reference proteome</keyword>
<reference evidence="2" key="1">
    <citation type="thesis" date="2020" institute="ProQuest LLC" country="789 East Eisenhower Parkway, Ann Arbor, MI, USA">
        <title>Comparative Genomics and Chromosome Evolution.</title>
        <authorList>
            <person name="Mudd A.B."/>
        </authorList>
    </citation>
    <scope>NUCLEOTIDE SEQUENCE</scope>
    <source>
        <strain evidence="2">237g6f4</strain>
        <tissue evidence="2">Blood</tissue>
    </source>
</reference>
<feature type="compositionally biased region" description="Basic and acidic residues" evidence="1">
    <location>
        <begin position="220"/>
        <end position="240"/>
    </location>
</feature>
<name>A0AAV7CSH1_ENGPU</name>
<accession>A0AAV7CSH1</accession>
<protein>
    <recommendedName>
        <fullName evidence="4">IQ domain-containing protein C</fullName>
    </recommendedName>
</protein>
<evidence type="ECO:0000256" key="1">
    <source>
        <dbReference type="SAM" id="MobiDB-lite"/>
    </source>
</evidence>
<proteinExistence type="predicted"/>
<evidence type="ECO:0000313" key="3">
    <source>
        <dbReference type="Proteomes" id="UP000824782"/>
    </source>
</evidence>
<dbReference type="AlphaFoldDB" id="A0AAV7CSH1"/>
<evidence type="ECO:0008006" key="4">
    <source>
        <dbReference type="Google" id="ProtNLM"/>
    </source>
</evidence>
<feature type="region of interest" description="Disordered" evidence="1">
    <location>
        <begin position="89"/>
        <end position="111"/>
    </location>
</feature>